<feature type="region of interest" description="Disordered" evidence="3">
    <location>
        <begin position="1"/>
        <end position="173"/>
    </location>
</feature>
<feature type="compositionally biased region" description="Basic residues" evidence="3">
    <location>
        <begin position="98"/>
        <end position="107"/>
    </location>
</feature>
<accession>A0A7I7XPA1</accession>
<feature type="compositionally biased region" description="Low complexity" evidence="3">
    <location>
        <begin position="13"/>
        <end position="26"/>
    </location>
</feature>
<feature type="transmembrane region" description="Helical" evidence="4">
    <location>
        <begin position="184"/>
        <end position="208"/>
    </location>
</feature>
<sequence>MEDQSTDSGDLTAADAAAASAPQGKAARNRHRLPRQKATQPSATADEAPAPTVPEPEPTAEPAPAPEPTAEVTKEPVAEDVSGAQVPADHGPADQSKPTRRRRSWRRAKTETPVNETPETETPAPETSDPDAPGTEAPETETPDTETLDAETPDAETLDPETPDPEAPEPVLVPHRTAGRPLKVAAVIASALFVAAAAFAGATIQPYLADRAAVHVKFVVAETAANAITTLWTYTPDDMDKLPERSARYLGGDFAVDYKRYIDAIAATNKQAQVSNNTQVLGAAVESLTPTEASAIVYTNSVATSPVTKGIPSLRYLSYRLVMKPQGSRWLITQMVAITKLDLTPRL</sequence>
<evidence type="ECO:0000313" key="5">
    <source>
        <dbReference type="EMBL" id="BBZ31015.1"/>
    </source>
</evidence>
<dbReference type="AlphaFoldDB" id="A0A7I7XPA1"/>
<feature type="compositionally biased region" description="Pro residues" evidence="3">
    <location>
        <begin position="51"/>
        <end position="67"/>
    </location>
</feature>
<name>A0A7I7XPA1_9MYCO</name>
<feature type="compositionally biased region" description="Acidic residues" evidence="3">
    <location>
        <begin position="138"/>
        <end position="167"/>
    </location>
</feature>
<comment type="subcellular location">
    <subcellularLocation>
        <location evidence="1">Membrane</location>
    </subcellularLocation>
</comment>
<evidence type="ECO:0000313" key="6">
    <source>
        <dbReference type="Proteomes" id="UP000466517"/>
    </source>
</evidence>
<reference evidence="5 6" key="1">
    <citation type="journal article" date="2019" name="Emerg. Microbes Infect.">
        <title>Comprehensive subspecies identification of 175 nontuberculous mycobacteria species based on 7547 genomic profiles.</title>
        <authorList>
            <person name="Matsumoto Y."/>
            <person name="Kinjo T."/>
            <person name="Motooka D."/>
            <person name="Nabeya D."/>
            <person name="Jung N."/>
            <person name="Uechi K."/>
            <person name="Horii T."/>
            <person name="Iida T."/>
            <person name="Fujita J."/>
            <person name="Nakamura S."/>
        </authorList>
    </citation>
    <scope>NUCLEOTIDE SEQUENCE [LARGE SCALE GENOMIC DNA]</scope>
    <source>
        <strain evidence="5 6">JCM 13574</strain>
    </source>
</reference>
<dbReference type="EMBL" id="AP022610">
    <property type="protein sequence ID" value="BBZ31015.1"/>
    <property type="molecule type" value="Genomic_DNA"/>
</dbReference>
<proteinExistence type="predicted"/>
<evidence type="ECO:0000256" key="2">
    <source>
        <dbReference type="ARBA" id="ARBA00023136"/>
    </source>
</evidence>
<keyword evidence="6" id="KW-1185">Reference proteome</keyword>
<keyword evidence="4" id="KW-0812">Transmembrane</keyword>
<evidence type="ECO:0000256" key="3">
    <source>
        <dbReference type="SAM" id="MobiDB-lite"/>
    </source>
</evidence>
<dbReference type="GO" id="GO:0016020">
    <property type="term" value="C:membrane"/>
    <property type="evidence" value="ECO:0007669"/>
    <property type="project" value="UniProtKB-SubCell"/>
</dbReference>
<protein>
    <submittedName>
        <fullName evidence="5">Mammalian cell entry protein</fullName>
    </submittedName>
</protein>
<evidence type="ECO:0000256" key="4">
    <source>
        <dbReference type="SAM" id="Phobius"/>
    </source>
</evidence>
<dbReference type="PANTHER" id="PTHR37042">
    <property type="entry name" value="OUTER MEMBRANE PROTEIN RV1973"/>
    <property type="match status" value="1"/>
</dbReference>
<dbReference type="KEGG" id="mmag:MMAD_53100"/>
<dbReference type="Proteomes" id="UP000466517">
    <property type="component" value="Chromosome"/>
</dbReference>
<keyword evidence="2 4" id="KW-0472">Membrane</keyword>
<evidence type="ECO:0000256" key="1">
    <source>
        <dbReference type="ARBA" id="ARBA00004370"/>
    </source>
</evidence>
<feature type="compositionally biased region" description="Low complexity" evidence="3">
    <location>
        <begin position="111"/>
        <end position="137"/>
    </location>
</feature>
<organism evidence="5 6">
    <name type="scientific">Mycolicibacterium madagascariense</name>
    <dbReference type="NCBI Taxonomy" id="212765"/>
    <lineage>
        <taxon>Bacteria</taxon>
        <taxon>Bacillati</taxon>
        <taxon>Actinomycetota</taxon>
        <taxon>Actinomycetes</taxon>
        <taxon>Mycobacteriales</taxon>
        <taxon>Mycobacteriaceae</taxon>
        <taxon>Mycolicibacterium</taxon>
    </lineage>
</organism>
<keyword evidence="4" id="KW-1133">Transmembrane helix</keyword>
<gene>
    <name evidence="5" type="ORF">MMAD_53100</name>
</gene>
<dbReference type="PANTHER" id="PTHR37042:SF4">
    <property type="entry name" value="OUTER MEMBRANE PROTEIN RV1973"/>
    <property type="match status" value="1"/>
</dbReference>